<keyword evidence="5 7" id="KW-1133">Transmembrane helix</keyword>
<evidence type="ECO:0000256" key="3">
    <source>
        <dbReference type="ARBA" id="ARBA00022475"/>
    </source>
</evidence>
<dbReference type="AlphaFoldDB" id="A0A9D1G0F7"/>
<keyword evidence="6 7" id="KW-0472">Membrane</keyword>
<dbReference type="Gene3D" id="1.10.3720.10">
    <property type="entry name" value="MetI-like"/>
    <property type="match status" value="1"/>
</dbReference>
<feature type="transmembrane region" description="Helical" evidence="7">
    <location>
        <begin position="65"/>
        <end position="86"/>
    </location>
</feature>
<evidence type="ECO:0000313" key="10">
    <source>
        <dbReference type="Proteomes" id="UP000824140"/>
    </source>
</evidence>
<feature type="transmembrane region" description="Helical" evidence="7">
    <location>
        <begin position="6"/>
        <end position="24"/>
    </location>
</feature>
<keyword evidence="3" id="KW-1003">Cell membrane</keyword>
<gene>
    <name evidence="9" type="ORF">IAA84_07220</name>
</gene>
<dbReference type="PANTHER" id="PTHR43227:SF11">
    <property type="entry name" value="BLL4140 PROTEIN"/>
    <property type="match status" value="1"/>
</dbReference>
<dbReference type="EMBL" id="DVJN01000144">
    <property type="protein sequence ID" value="HIS92794.1"/>
    <property type="molecule type" value="Genomic_DNA"/>
</dbReference>
<comment type="similarity">
    <text evidence="7">Belongs to the binding-protein-dependent transport system permease family.</text>
</comment>
<feature type="transmembrane region" description="Helical" evidence="7">
    <location>
        <begin position="98"/>
        <end position="116"/>
    </location>
</feature>
<evidence type="ECO:0000256" key="6">
    <source>
        <dbReference type="ARBA" id="ARBA00023136"/>
    </source>
</evidence>
<keyword evidence="2 7" id="KW-0813">Transport</keyword>
<comment type="subcellular location">
    <subcellularLocation>
        <location evidence="1 7">Cell membrane</location>
        <topology evidence="1 7">Multi-pass membrane protein</topology>
    </subcellularLocation>
</comment>
<keyword evidence="4 7" id="KW-0812">Transmembrane</keyword>
<accession>A0A9D1G0F7</accession>
<evidence type="ECO:0000256" key="1">
    <source>
        <dbReference type="ARBA" id="ARBA00004651"/>
    </source>
</evidence>
<evidence type="ECO:0000313" key="9">
    <source>
        <dbReference type="EMBL" id="HIS92794.1"/>
    </source>
</evidence>
<reference evidence="9" key="2">
    <citation type="journal article" date="2021" name="PeerJ">
        <title>Extensive microbial diversity within the chicken gut microbiome revealed by metagenomics and culture.</title>
        <authorList>
            <person name="Gilroy R."/>
            <person name="Ravi A."/>
            <person name="Getino M."/>
            <person name="Pursley I."/>
            <person name="Horton D.L."/>
            <person name="Alikhan N.F."/>
            <person name="Baker D."/>
            <person name="Gharbi K."/>
            <person name="Hall N."/>
            <person name="Watson M."/>
            <person name="Adriaenssens E.M."/>
            <person name="Foster-Nyarko E."/>
            <person name="Jarju S."/>
            <person name="Secka A."/>
            <person name="Antonio M."/>
            <person name="Oren A."/>
            <person name="Chaudhuri R.R."/>
            <person name="La Ragione R."/>
            <person name="Hildebrand F."/>
            <person name="Pallen M.J."/>
        </authorList>
    </citation>
    <scope>NUCLEOTIDE SEQUENCE</scope>
    <source>
        <strain evidence="9">13766</strain>
    </source>
</reference>
<proteinExistence type="inferred from homology"/>
<evidence type="ECO:0000259" key="8">
    <source>
        <dbReference type="PROSITE" id="PS50928"/>
    </source>
</evidence>
<reference evidence="9" key="1">
    <citation type="submission" date="2020-10" db="EMBL/GenBank/DDBJ databases">
        <authorList>
            <person name="Gilroy R."/>
        </authorList>
    </citation>
    <scope>NUCLEOTIDE SEQUENCE</scope>
    <source>
        <strain evidence="9">13766</strain>
    </source>
</reference>
<dbReference type="InterPro" id="IPR050809">
    <property type="entry name" value="UgpAE/MalFG_permease"/>
</dbReference>
<name>A0A9D1G0F7_9FIRM</name>
<dbReference type="SUPFAM" id="SSF161098">
    <property type="entry name" value="MetI-like"/>
    <property type="match status" value="1"/>
</dbReference>
<protein>
    <submittedName>
        <fullName evidence="9">Sugar ABC transporter permease</fullName>
    </submittedName>
</protein>
<feature type="domain" description="ABC transmembrane type-1" evidence="8">
    <location>
        <begin position="56"/>
        <end position="273"/>
    </location>
</feature>
<dbReference type="Pfam" id="PF00528">
    <property type="entry name" value="BPD_transp_1"/>
    <property type="match status" value="1"/>
</dbReference>
<evidence type="ECO:0000256" key="2">
    <source>
        <dbReference type="ARBA" id="ARBA00022448"/>
    </source>
</evidence>
<feature type="transmembrane region" description="Helical" evidence="7">
    <location>
        <begin position="254"/>
        <end position="277"/>
    </location>
</feature>
<dbReference type="InterPro" id="IPR000515">
    <property type="entry name" value="MetI-like"/>
</dbReference>
<sequence length="286" mass="31853">MLILPMSVLILFHYVPMYGVQIAFRNYRITRSIADSAWVGLKHFSKFFDYYNFGPIVRNTLIVNLYSLLTFPLSLALALLLAYVPFRRFAKLVQTVSYAPHFISMVVLCSMVIQFTNARTGMINSFLALFGIPPANYMAQKDAYYSIYVWSGVWQDLGYSSIIYIAALSGISPELHEAAIVDGAGILRRAWHIDVPGVMPTFCVLLIMRCGSLLNVGFEKALLLQNSLNMSVSEVISTYSYNIGLNSATPQYSYASAIGLFTSVINLILLCLVNGVARRVSGSSLW</sequence>
<evidence type="ECO:0000256" key="4">
    <source>
        <dbReference type="ARBA" id="ARBA00022692"/>
    </source>
</evidence>
<dbReference type="GO" id="GO:0055085">
    <property type="term" value="P:transmembrane transport"/>
    <property type="evidence" value="ECO:0007669"/>
    <property type="project" value="InterPro"/>
</dbReference>
<dbReference type="InterPro" id="IPR035906">
    <property type="entry name" value="MetI-like_sf"/>
</dbReference>
<dbReference type="Proteomes" id="UP000824140">
    <property type="component" value="Unassembled WGS sequence"/>
</dbReference>
<dbReference type="PANTHER" id="PTHR43227">
    <property type="entry name" value="BLL4140 PROTEIN"/>
    <property type="match status" value="1"/>
</dbReference>
<evidence type="ECO:0000256" key="5">
    <source>
        <dbReference type="ARBA" id="ARBA00022989"/>
    </source>
</evidence>
<comment type="caution">
    <text evidence="9">The sequence shown here is derived from an EMBL/GenBank/DDBJ whole genome shotgun (WGS) entry which is preliminary data.</text>
</comment>
<dbReference type="PROSITE" id="PS50928">
    <property type="entry name" value="ABC_TM1"/>
    <property type="match status" value="1"/>
</dbReference>
<evidence type="ECO:0000256" key="7">
    <source>
        <dbReference type="RuleBase" id="RU363032"/>
    </source>
</evidence>
<organism evidence="9 10">
    <name type="scientific">Candidatus Alectryocaccomicrobium excrementavium</name>
    <dbReference type="NCBI Taxonomy" id="2840668"/>
    <lineage>
        <taxon>Bacteria</taxon>
        <taxon>Bacillati</taxon>
        <taxon>Bacillota</taxon>
        <taxon>Clostridia</taxon>
        <taxon>Candidatus Alectryocaccomicrobium</taxon>
    </lineage>
</organism>
<dbReference type="GO" id="GO:0005886">
    <property type="term" value="C:plasma membrane"/>
    <property type="evidence" value="ECO:0007669"/>
    <property type="project" value="UniProtKB-SubCell"/>
</dbReference>